<keyword evidence="3" id="KW-0378">Hydrolase</keyword>
<dbReference type="EMBL" id="VULN01000016">
    <property type="protein sequence ID" value="MSS82926.1"/>
    <property type="molecule type" value="Genomic_DNA"/>
</dbReference>
<dbReference type="Pfam" id="PF02737">
    <property type="entry name" value="3HCDH_N"/>
    <property type="match status" value="1"/>
</dbReference>
<comment type="caution">
    <text evidence="6">The sequence shown here is derived from an EMBL/GenBank/DDBJ whole genome shotgun (WGS) entry which is preliminary data.</text>
</comment>
<dbReference type="GO" id="GO:0016616">
    <property type="term" value="F:oxidoreductase activity, acting on the CH-OH group of donors, NAD or NADP as acceptor"/>
    <property type="evidence" value="ECO:0007669"/>
    <property type="project" value="InterPro"/>
</dbReference>
<evidence type="ECO:0000313" key="7">
    <source>
        <dbReference type="Proteomes" id="UP000441455"/>
    </source>
</evidence>
<sequence length="462" mass="51681">MEYWDIYDSNKQVTGRKMIRNDWHMKPGDYHLTVLALIRDPQGRILITQRKADKEWAALKWEIPGGGVRAGETSRQAVLREVGEETGLHFAPEEARCIHTYRSDSPEEQNNYFVDIYEFRGDFTRDQVKIQEDEVESFQLATPAQIRELGKQDDFLHYHRIEGLLTMDIKKITIAGAGTMGYSMADIFARNGYEVTLWNHRQPTLDKARTKISAGAADKITYTTSMDAFRGRDLIVESIVEDMEAKLAFYREMSPLADPETIIATNTSGLSINKLAAAVTGPGRFLGMHWFNPPTLIPLIEIIKNEETRPDVAKTIYDLSLAIGKKPALVEKDVPGFAANRIQLAVLREALALVRDGVVSVEGADAVMKYGLGFRWACLGPLETVDFGGLDVFCHISEYLMPDLEDSHEVPALLKEKVEAGDYGVKTGKGFYDYAGDKAREATAARDKKLQAVYDALYGGKA</sequence>
<dbReference type="RefSeq" id="WP_154488585.1">
    <property type="nucleotide sequence ID" value="NZ_VULN01000016.1"/>
</dbReference>
<dbReference type="GO" id="GO:0016787">
    <property type="term" value="F:hydrolase activity"/>
    <property type="evidence" value="ECO:0007669"/>
    <property type="project" value="UniProtKB-KW"/>
</dbReference>
<organism evidence="6 7">
    <name type="scientific">Acidaminococcus fermentans</name>
    <dbReference type="NCBI Taxonomy" id="905"/>
    <lineage>
        <taxon>Bacteria</taxon>
        <taxon>Bacillati</taxon>
        <taxon>Bacillota</taxon>
        <taxon>Negativicutes</taxon>
        <taxon>Acidaminococcales</taxon>
        <taxon>Acidaminococcaceae</taxon>
        <taxon>Acidaminococcus</taxon>
    </lineage>
</organism>
<dbReference type="PANTHER" id="PTHR48075:SF5">
    <property type="entry name" value="3-HYDROXYBUTYRYL-COA DEHYDROGENASE"/>
    <property type="match status" value="1"/>
</dbReference>
<dbReference type="InterPro" id="IPR015797">
    <property type="entry name" value="NUDIX_hydrolase-like_dom_sf"/>
</dbReference>
<dbReference type="SUPFAM" id="SSF51735">
    <property type="entry name" value="NAD(P)-binding Rossmann-fold domains"/>
    <property type="match status" value="1"/>
</dbReference>
<dbReference type="Pfam" id="PF00725">
    <property type="entry name" value="3HCDH"/>
    <property type="match status" value="1"/>
</dbReference>
<dbReference type="InterPro" id="IPR020084">
    <property type="entry name" value="NUDIX_hydrolase_CS"/>
</dbReference>
<dbReference type="UniPathway" id="UPA00863"/>
<comment type="similarity">
    <text evidence="2">Belongs to the 3-hydroxyacyl-CoA dehydrogenase family.</text>
</comment>
<feature type="domain" description="Nudix hydrolase" evidence="5">
    <location>
        <begin position="29"/>
        <end position="165"/>
    </location>
</feature>
<name>A0A6N7W3Y2_ACIFE</name>
<dbReference type="InterPro" id="IPR006180">
    <property type="entry name" value="3-OHacyl-CoA_DH_CS"/>
</dbReference>
<dbReference type="InterPro" id="IPR036291">
    <property type="entry name" value="NAD(P)-bd_dom_sf"/>
</dbReference>
<dbReference type="InterPro" id="IPR013328">
    <property type="entry name" value="6PGD_dom2"/>
</dbReference>
<dbReference type="PANTHER" id="PTHR48075">
    <property type="entry name" value="3-HYDROXYACYL-COA DEHYDROGENASE FAMILY PROTEIN"/>
    <property type="match status" value="1"/>
</dbReference>
<dbReference type="OrthoDB" id="9815331at2"/>
<dbReference type="Proteomes" id="UP000441455">
    <property type="component" value="Unassembled WGS sequence"/>
</dbReference>
<dbReference type="PROSITE" id="PS00893">
    <property type="entry name" value="NUDIX_BOX"/>
    <property type="match status" value="1"/>
</dbReference>
<dbReference type="CDD" id="cd04693">
    <property type="entry name" value="NUDIX_Hydrolase"/>
    <property type="match status" value="1"/>
</dbReference>
<reference evidence="6 7" key="1">
    <citation type="submission" date="2019-08" db="EMBL/GenBank/DDBJ databases">
        <title>In-depth cultivation of the pig gut microbiome towards novel bacterial diversity and tailored functional studies.</title>
        <authorList>
            <person name="Wylensek D."/>
            <person name="Hitch T.C.A."/>
            <person name="Clavel T."/>
        </authorList>
    </citation>
    <scope>NUCLEOTIDE SEQUENCE [LARGE SCALE GENOMIC DNA]</scope>
    <source>
        <strain evidence="6 7">WCA-389-WT-5B</strain>
    </source>
</reference>
<evidence type="ECO:0000313" key="6">
    <source>
        <dbReference type="EMBL" id="MSS82926.1"/>
    </source>
</evidence>
<evidence type="ECO:0000256" key="2">
    <source>
        <dbReference type="ARBA" id="ARBA00009463"/>
    </source>
</evidence>
<dbReference type="Gene3D" id="3.40.50.720">
    <property type="entry name" value="NAD(P)-binding Rossmann-like Domain"/>
    <property type="match status" value="1"/>
</dbReference>
<dbReference type="InterPro" id="IPR006176">
    <property type="entry name" value="3-OHacyl-CoA_DH_NAD-bd"/>
</dbReference>
<keyword evidence="4" id="KW-0560">Oxidoreductase</keyword>
<dbReference type="GO" id="GO:0070403">
    <property type="term" value="F:NAD+ binding"/>
    <property type="evidence" value="ECO:0007669"/>
    <property type="project" value="InterPro"/>
</dbReference>
<dbReference type="SUPFAM" id="SSF48179">
    <property type="entry name" value="6-phosphogluconate dehydrogenase C-terminal domain-like"/>
    <property type="match status" value="1"/>
</dbReference>
<dbReference type="Gene3D" id="1.10.1040.10">
    <property type="entry name" value="N-(1-d-carboxylethyl)-l-norvaline Dehydrogenase, domain 2"/>
    <property type="match status" value="1"/>
</dbReference>
<protein>
    <submittedName>
        <fullName evidence="6">NUDIX domain-containing protein</fullName>
    </submittedName>
</protein>
<evidence type="ECO:0000259" key="5">
    <source>
        <dbReference type="PROSITE" id="PS51462"/>
    </source>
</evidence>
<dbReference type="PROSITE" id="PS51462">
    <property type="entry name" value="NUDIX"/>
    <property type="match status" value="1"/>
</dbReference>
<dbReference type="InterPro" id="IPR000086">
    <property type="entry name" value="NUDIX_hydrolase_dom"/>
</dbReference>
<evidence type="ECO:0000256" key="1">
    <source>
        <dbReference type="ARBA" id="ARBA00005086"/>
    </source>
</evidence>
<dbReference type="SUPFAM" id="SSF55811">
    <property type="entry name" value="Nudix"/>
    <property type="match status" value="1"/>
</dbReference>
<comment type="pathway">
    <text evidence="1">Lipid metabolism; butanoate metabolism.</text>
</comment>
<dbReference type="AlphaFoldDB" id="A0A6N7W3Y2"/>
<gene>
    <name evidence="6" type="ORF">FX155_10005</name>
</gene>
<evidence type="ECO:0000256" key="3">
    <source>
        <dbReference type="ARBA" id="ARBA00022801"/>
    </source>
</evidence>
<dbReference type="GO" id="GO:0019605">
    <property type="term" value="P:butyrate metabolic process"/>
    <property type="evidence" value="ECO:0007669"/>
    <property type="project" value="UniProtKB-UniPathway"/>
</dbReference>
<dbReference type="InterPro" id="IPR008927">
    <property type="entry name" value="6-PGluconate_DH-like_C_sf"/>
</dbReference>
<dbReference type="InterPro" id="IPR006108">
    <property type="entry name" value="3HC_DH_C"/>
</dbReference>
<proteinExistence type="inferred from homology"/>
<dbReference type="Gene3D" id="3.90.79.10">
    <property type="entry name" value="Nucleoside Triphosphate Pyrophosphohydrolase"/>
    <property type="match status" value="1"/>
</dbReference>
<evidence type="ECO:0000256" key="4">
    <source>
        <dbReference type="ARBA" id="ARBA00023002"/>
    </source>
</evidence>
<accession>A0A6N7W3Y2</accession>
<dbReference type="InterPro" id="IPR020476">
    <property type="entry name" value="Nudix_hydrolase"/>
</dbReference>
<dbReference type="PROSITE" id="PS00067">
    <property type="entry name" value="3HCDH"/>
    <property type="match status" value="1"/>
</dbReference>
<dbReference type="Pfam" id="PF00293">
    <property type="entry name" value="NUDIX"/>
    <property type="match status" value="1"/>
</dbReference>
<dbReference type="PRINTS" id="PR00502">
    <property type="entry name" value="NUDIXFAMILY"/>
</dbReference>